<dbReference type="RefSeq" id="WP_091726315.1">
    <property type="nucleotide sequence ID" value="NZ_FNQE01000002.1"/>
</dbReference>
<reference evidence="7 8" key="1">
    <citation type="submission" date="2016-10" db="EMBL/GenBank/DDBJ databases">
        <authorList>
            <person name="de Groot N.N."/>
        </authorList>
    </citation>
    <scope>NUCLEOTIDE SEQUENCE [LARGE SCALE GENOMIC DNA]</scope>
    <source>
        <strain evidence="7 8">DSM 21650</strain>
    </source>
</reference>
<dbReference type="AlphaFoldDB" id="A0A1H3KXD5"/>
<keyword evidence="3 6" id="KW-0812">Transmembrane</keyword>
<dbReference type="PANTHER" id="PTHR12608:SF1">
    <property type="entry name" value="TRANSMEMBRANE PROTEIN 165"/>
    <property type="match status" value="1"/>
</dbReference>
<dbReference type="PANTHER" id="PTHR12608">
    <property type="entry name" value="TRANSMEMBRANE PROTEIN HTP-1 RELATED"/>
    <property type="match status" value="1"/>
</dbReference>
<evidence type="ECO:0000256" key="2">
    <source>
        <dbReference type="ARBA" id="ARBA00009190"/>
    </source>
</evidence>
<feature type="transmembrane region" description="Helical" evidence="6">
    <location>
        <begin position="37"/>
        <end position="56"/>
    </location>
</feature>
<comment type="similarity">
    <text evidence="2 6">Belongs to the GDT1 family.</text>
</comment>
<evidence type="ECO:0000256" key="5">
    <source>
        <dbReference type="ARBA" id="ARBA00023136"/>
    </source>
</evidence>
<dbReference type="GO" id="GO:0016020">
    <property type="term" value="C:membrane"/>
    <property type="evidence" value="ECO:0007669"/>
    <property type="project" value="UniProtKB-SubCell"/>
</dbReference>
<protein>
    <recommendedName>
        <fullName evidence="6">GDT1 family protein</fullName>
    </recommendedName>
</protein>
<proteinExistence type="inferred from homology"/>
<accession>A0A1H3KXD5</accession>
<evidence type="ECO:0000256" key="1">
    <source>
        <dbReference type="ARBA" id="ARBA00004141"/>
    </source>
</evidence>
<feature type="transmembrane region" description="Helical" evidence="6">
    <location>
        <begin position="163"/>
        <end position="183"/>
    </location>
</feature>
<gene>
    <name evidence="7" type="ORF">SAMN05660462_00344</name>
</gene>
<evidence type="ECO:0000256" key="6">
    <source>
        <dbReference type="RuleBase" id="RU365102"/>
    </source>
</evidence>
<name>A0A1H3KXD5_9FIRM</name>
<keyword evidence="8" id="KW-1185">Reference proteome</keyword>
<evidence type="ECO:0000313" key="7">
    <source>
        <dbReference type="EMBL" id="SDY56388.1"/>
    </source>
</evidence>
<evidence type="ECO:0000313" key="8">
    <source>
        <dbReference type="Proteomes" id="UP000198625"/>
    </source>
</evidence>
<feature type="transmembrane region" description="Helical" evidence="6">
    <location>
        <begin position="97"/>
        <end position="113"/>
    </location>
</feature>
<comment type="subcellular location">
    <subcellularLocation>
        <location evidence="1 6">Membrane</location>
        <topology evidence="1 6">Multi-pass membrane protein</topology>
    </subcellularLocation>
</comment>
<dbReference type="OrthoDB" id="9801356at2"/>
<keyword evidence="5 6" id="KW-0472">Membrane</keyword>
<dbReference type="EMBL" id="FNQE01000002">
    <property type="protein sequence ID" value="SDY56388.1"/>
    <property type="molecule type" value="Genomic_DNA"/>
</dbReference>
<keyword evidence="4 6" id="KW-1133">Transmembrane helix</keyword>
<organism evidence="7 8">
    <name type="scientific">Proteiniborus ethanoligenes</name>
    <dbReference type="NCBI Taxonomy" id="415015"/>
    <lineage>
        <taxon>Bacteria</taxon>
        <taxon>Bacillati</taxon>
        <taxon>Bacillota</taxon>
        <taxon>Clostridia</taxon>
        <taxon>Eubacteriales</taxon>
        <taxon>Proteiniborus</taxon>
    </lineage>
</organism>
<feature type="transmembrane region" description="Helical" evidence="6">
    <location>
        <begin position="189"/>
        <end position="210"/>
    </location>
</feature>
<dbReference type="Pfam" id="PF01169">
    <property type="entry name" value="GDT1"/>
    <property type="match status" value="2"/>
</dbReference>
<dbReference type="STRING" id="415015.SAMN05660462_00344"/>
<dbReference type="Proteomes" id="UP000198625">
    <property type="component" value="Unassembled WGS sequence"/>
</dbReference>
<feature type="transmembrane region" description="Helical" evidence="6">
    <location>
        <begin position="133"/>
        <end position="156"/>
    </location>
</feature>
<evidence type="ECO:0000256" key="3">
    <source>
        <dbReference type="ARBA" id="ARBA00022692"/>
    </source>
</evidence>
<sequence>MIQELVKAFFFIFVAEMGDKTQILAMTFATQYKVQKVLLGVLIGSALNHGIAIVLGSYLSTLVPLDKIQIIAGLMFIVFGLMALRSHDEEKEDNKRSFGPVLTVALAFFLGELGDKTQLTAMTLAVDSEYPTFILLGAVLGMLATSGLGIFIGTIIGDKVPEFTIKVISSAIFIFFGTLKLFQTVPKEYISGFSIGIYFSFLTLLIYILLKPILKAKKEERRLPMQEIAATLYDQANEIKKAVEDICIGESICGECIGSRCLVGFAKRALKSAIEEETYILPSEWEELPKINGKSFPQGKVVEALSLTLSHLIKYGGNHDDNYVVNKARQALEIIAFGETIPFYGDVKNYFKEMKKRNEKLSSRIIKRIEEINEA</sequence>
<dbReference type="GO" id="GO:0046873">
    <property type="term" value="F:metal ion transmembrane transporter activity"/>
    <property type="evidence" value="ECO:0007669"/>
    <property type="project" value="InterPro"/>
</dbReference>
<dbReference type="InterPro" id="IPR001727">
    <property type="entry name" value="GDT1-like"/>
</dbReference>
<evidence type="ECO:0000256" key="4">
    <source>
        <dbReference type="ARBA" id="ARBA00022989"/>
    </source>
</evidence>
<feature type="transmembrane region" description="Helical" evidence="6">
    <location>
        <begin position="68"/>
        <end position="85"/>
    </location>
</feature>